<dbReference type="WBParaSite" id="PSAMB.scaffold1364size32511.g12723.t1">
    <property type="protein sequence ID" value="PSAMB.scaffold1364size32511.g12723.t1"/>
    <property type="gene ID" value="PSAMB.scaffold1364size32511.g12723"/>
</dbReference>
<sequence length="221" mass="24485">MRNGLNGKNIDCRCFGRRSDERKSRRVRRLGADKGTPIHANSGNGARTARVAQLRKSFVAGQEKVHGDCAIVTDYYWRRICSGQTYDADSASKKKNSATVVNRAYLSTTIRVAKLNQARPGSRLRSVRNSPAAALLRPTRSFDDLAAHSALKRPVQDKHGLIAKVGNTCSKACGSRRPPNIDARRRHHPPSITLPRVPRFTLLRHHFTISLITQTSVPSDA</sequence>
<name>A0A914V0P9_9BILA</name>
<reference evidence="3" key="1">
    <citation type="submission" date="2022-11" db="UniProtKB">
        <authorList>
            <consortium name="WormBaseParasite"/>
        </authorList>
    </citation>
    <scope>IDENTIFICATION</scope>
</reference>
<evidence type="ECO:0000313" key="2">
    <source>
        <dbReference type="Proteomes" id="UP000887566"/>
    </source>
</evidence>
<accession>A0A914V0P9</accession>
<keyword evidence="2" id="KW-1185">Reference proteome</keyword>
<dbReference type="Proteomes" id="UP000887566">
    <property type="component" value="Unplaced"/>
</dbReference>
<evidence type="ECO:0000313" key="3">
    <source>
        <dbReference type="WBParaSite" id="PSAMB.scaffold1364size32511.g12723.t1"/>
    </source>
</evidence>
<feature type="region of interest" description="Disordered" evidence="1">
    <location>
        <begin position="23"/>
        <end position="46"/>
    </location>
</feature>
<organism evidence="2 3">
    <name type="scientific">Plectus sambesii</name>
    <dbReference type="NCBI Taxonomy" id="2011161"/>
    <lineage>
        <taxon>Eukaryota</taxon>
        <taxon>Metazoa</taxon>
        <taxon>Ecdysozoa</taxon>
        <taxon>Nematoda</taxon>
        <taxon>Chromadorea</taxon>
        <taxon>Plectida</taxon>
        <taxon>Plectina</taxon>
        <taxon>Plectoidea</taxon>
        <taxon>Plectidae</taxon>
        <taxon>Plectus</taxon>
    </lineage>
</organism>
<evidence type="ECO:0000256" key="1">
    <source>
        <dbReference type="SAM" id="MobiDB-lite"/>
    </source>
</evidence>
<dbReference type="AlphaFoldDB" id="A0A914V0P9"/>
<feature type="region of interest" description="Disordered" evidence="1">
    <location>
        <begin position="173"/>
        <end position="192"/>
    </location>
</feature>
<protein>
    <submittedName>
        <fullName evidence="3">Uncharacterized protein</fullName>
    </submittedName>
</protein>
<proteinExistence type="predicted"/>